<dbReference type="AlphaFoldDB" id="A0A9W7KVX2"/>
<evidence type="ECO:0000313" key="4">
    <source>
        <dbReference type="EMBL" id="GMI13221.1"/>
    </source>
</evidence>
<evidence type="ECO:0000256" key="3">
    <source>
        <dbReference type="SAM" id="Phobius"/>
    </source>
</evidence>
<sequence>MPSNSAPPTSSPSATGSASTASLSSSDTSPFTPEFINSSLTSLCVITIAGLGGYASGLGLVSRRAGTSKTAKVALKHLPLQWSIRCATFATLYEGGKSITSFTRENLKGSYFPTPKAYEDYVRPIGKLIDCSFAGGLAGLVGANIGRTMFADGDKLLRVGSVKKLSLGFMVSRGVLCGFGAGGFEVGGEEIERRWLREEEGEVEEDGEEVEVLMEERGEVKELKKSGEELMNELTYYRKLLGREKND</sequence>
<keyword evidence="1" id="KW-0175">Coiled coil</keyword>
<reference evidence="5" key="1">
    <citation type="journal article" date="2023" name="Commun. Biol.">
        <title>Genome analysis of Parmales, the sister group of diatoms, reveals the evolutionary specialization of diatoms from phago-mixotrophs to photoautotrophs.</title>
        <authorList>
            <person name="Ban H."/>
            <person name="Sato S."/>
            <person name="Yoshikawa S."/>
            <person name="Yamada K."/>
            <person name="Nakamura Y."/>
            <person name="Ichinomiya M."/>
            <person name="Sato N."/>
            <person name="Blanc-Mathieu R."/>
            <person name="Endo H."/>
            <person name="Kuwata A."/>
            <person name="Ogata H."/>
        </authorList>
    </citation>
    <scope>NUCLEOTIDE SEQUENCE [LARGE SCALE GENOMIC DNA]</scope>
    <source>
        <strain evidence="5">NIES 3700</strain>
    </source>
</reference>
<proteinExistence type="predicted"/>
<dbReference type="EMBL" id="BRXW01000188">
    <property type="protein sequence ID" value="GMI13221.1"/>
    <property type="molecule type" value="Genomic_DNA"/>
</dbReference>
<gene>
    <name evidence="4" type="ORF">TrLO_g11224</name>
</gene>
<dbReference type="Proteomes" id="UP001165122">
    <property type="component" value="Unassembled WGS sequence"/>
</dbReference>
<dbReference type="OrthoDB" id="10580386at2759"/>
<evidence type="ECO:0000313" key="5">
    <source>
        <dbReference type="Proteomes" id="UP001165122"/>
    </source>
</evidence>
<keyword evidence="3" id="KW-0812">Transmembrane</keyword>
<feature type="coiled-coil region" evidence="1">
    <location>
        <begin position="196"/>
        <end position="233"/>
    </location>
</feature>
<protein>
    <submittedName>
        <fullName evidence="4">Uncharacterized protein</fullName>
    </submittedName>
</protein>
<accession>A0A9W7KVX2</accession>
<feature type="region of interest" description="Disordered" evidence="2">
    <location>
        <begin position="1"/>
        <end position="28"/>
    </location>
</feature>
<organism evidence="4 5">
    <name type="scientific">Triparma laevis f. longispina</name>
    <dbReference type="NCBI Taxonomy" id="1714387"/>
    <lineage>
        <taxon>Eukaryota</taxon>
        <taxon>Sar</taxon>
        <taxon>Stramenopiles</taxon>
        <taxon>Ochrophyta</taxon>
        <taxon>Bolidophyceae</taxon>
        <taxon>Parmales</taxon>
        <taxon>Triparmaceae</taxon>
        <taxon>Triparma</taxon>
    </lineage>
</organism>
<evidence type="ECO:0000256" key="1">
    <source>
        <dbReference type="SAM" id="Coils"/>
    </source>
</evidence>
<keyword evidence="3" id="KW-0472">Membrane</keyword>
<name>A0A9W7KVX2_9STRA</name>
<feature type="transmembrane region" description="Helical" evidence="3">
    <location>
        <begin position="40"/>
        <end position="61"/>
    </location>
</feature>
<comment type="caution">
    <text evidence="4">The sequence shown here is derived from an EMBL/GenBank/DDBJ whole genome shotgun (WGS) entry which is preliminary data.</text>
</comment>
<keyword evidence="5" id="KW-1185">Reference proteome</keyword>
<keyword evidence="3" id="KW-1133">Transmembrane helix</keyword>
<evidence type="ECO:0000256" key="2">
    <source>
        <dbReference type="SAM" id="MobiDB-lite"/>
    </source>
</evidence>